<dbReference type="Proteomes" id="UP001057452">
    <property type="component" value="Chromosome 6"/>
</dbReference>
<evidence type="ECO:0000313" key="1">
    <source>
        <dbReference type="EMBL" id="KAI4825865.1"/>
    </source>
</evidence>
<protein>
    <submittedName>
        <fullName evidence="1">Uncharacterized protein</fullName>
    </submittedName>
</protein>
<keyword evidence="2" id="KW-1185">Reference proteome</keyword>
<evidence type="ECO:0000313" key="2">
    <source>
        <dbReference type="Proteomes" id="UP001057452"/>
    </source>
</evidence>
<proteinExistence type="predicted"/>
<reference evidence="1" key="1">
    <citation type="submission" date="2022-05" db="EMBL/GenBank/DDBJ databases">
        <title>Chromosome-level genome of Chaenocephalus aceratus.</title>
        <authorList>
            <person name="Park H."/>
        </authorList>
    </citation>
    <scope>NUCLEOTIDE SEQUENCE</scope>
    <source>
        <strain evidence="1">KU_202001</strain>
    </source>
</reference>
<gene>
    <name evidence="1" type="ORF">KUCAC02_021530</name>
</gene>
<accession>A0ACB9XGQ3</accession>
<dbReference type="EMBL" id="CM043790">
    <property type="protein sequence ID" value="KAI4825865.1"/>
    <property type="molecule type" value="Genomic_DNA"/>
</dbReference>
<sequence>MICDRSRVHGVFVIIYVPACSVSVTGAVCTRSCCSQKALKTPPIFQSSQNALISDQRHCTYSRGQETSPENMDPCDCSKSGTCNCGGSCTCTNCSCKSCKKSCCPCCPSGCTKCASGCVCKGKTCDTSCCQ</sequence>
<organism evidence="1 2">
    <name type="scientific">Chaenocephalus aceratus</name>
    <name type="common">Blackfin icefish</name>
    <name type="synonym">Chaenichthys aceratus</name>
    <dbReference type="NCBI Taxonomy" id="36190"/>
    <lineage>
        <taxon>Eukaryota</taxon>
        <taxon>Metazoa</taxon>
        <taxon>Chordata</taxon>
        <taxon>Craniata</taxon>
        <taxon>Vertebrata</taxon>
        <taxon>Euteleostomi</taxon>
        <taxon>Actinopterygii</taxon>
        <taxon>Neopterygii</taxon>
        <taxon>Teleostei</taxon>
        <taxon>Neoteleostei</taxon>
        <taxon>Acanthomorphata</taxon>
        <taxon>Eupercaria</taxon>
        <taxon>Perciformes</taxon>
        <taxon>Notothenioidei</taxon>
        <taxon>Channichthyidae</taxon>
        <taxon>Chaenocephalus</taxon>
    </lineage>
</organism>
<name>A0ACB9XGQ3_CHAAC</name>
<comment type="caution">
    <text evidence="1">The sequence shown here is derived from an EMBL/GenBank/DDBJ whole genome shotgun (WGS) entry which is preliminary data.</text>
</comment>